<gene>
    <name evidence="3" type="ORF">EZV62_020516</name>
</gene>
<dbReference type="InterPro" id="IPR023213">
    <property type="entry name" value="CAT-like_dom_sf"/>
</dbReference>
<keyword evidence="4" id="KW-1185">Reference proteome</keyword>
<dbReference type="EMBL" id="VAHF01000009">
    <property type="protein sequence ID" value="TXG55260.1"/>
    <property type="molecule type" value="Genomic_DNA"/>
</dbReference>
<evidence type="ECO:0000313" key="4">
    <source>
        <dbReference type="Proteomes" id="UP000323000"/>
    </source>
</evidence>
<dbReference type="Pfam" id="PF02458">
    <property type="entry name" value="Transferase"/>
    <property type="match status" value="1"/>
</dbReference>
<keyword evidence="2" id="KW-0012">Acyltransferase</keyword>
<dbReference type="GO" id="GO:0016747">
    <property type="term" value="F:acyltransferase activity, transferring groups other than amino-acyl groups"/>
    <property type="evidence" value="ECO:0007669"/>
    <property type="project" value="UniProtKB-ARBA"/>
</dbReference>
<reference evidence="4" key="1">
    <citation type="journal article" date="2019" name="Gigascience">
        <title>De novo genome assembly of the endangered Acer yangbiense, a plant species with extremely small populations endemic to Yunnan Province, China.</title>
        <authorList>
            <person name="Yang J."/>
            <person name="Wariss H.M."/>
            <person name="Tao L."/>
            <person name="Zhang R."/>
            <person name="Yun Q."/>
            <person name="Hollingsworth P."/>
            <person name="Dao Z."/>
            <person name="Luo G."/>
            <person name="Guo H."/>
            <person name="Ma Y."/>
            <person name="Sun W."/>
        </authorList>
    </citation>
    <scope>NUCLEOTIDE SEQUENCE [LARGE SCALE GENOMIC DNA]</scope>
    <source>
        <strain evidence="4">cv. Malutang</strain>
    </source>
</reference>
<organism evidence="3 4">
    <name type="scientific">Acer yangbiense</name>
    <dbReference type="NCBI Taxonomy" id="1000413"/>
    <lineage>
        <taxon>Eukaryota</taxon>
        <taxon>Viridiplantae</taxon>
        <taxon>Streptophyta</taxon>
        <taxon>Embryophyta</taxon>
        <taxon>Tracheophyta</taxon>
        <taxon>Spermatophyta</taxon>
        <taxon>Magnoliopsida</taxon>
        <taxon>eudicotyledons</taxon>
        <taxon>Gunneridae</taxon>
        <taxon>Pentapetalae</taxon>
        <taxon>rosids</taxon>
        <taxon>malvids</taxon>
        <taxon>Sapindales</taxon>
        <taxon>Sapindaceae</taxon>
        <taxon>Hippocastanoideae</taxon>
        <taxon>Acereae</taxon>
        <taxon>Acer</taxon>
    </lineage>
</organism>
<evidence type="ECO:0000313" key="3">
    <source>
        <dbReference type="EMBL" id="TXG55260.1"/>
    </source>
</evidence>
<name>A0A5C7HE16_9ROSI</name>
<dbReference type="AlphaFoldDB" id="A0A5C7HE16"/>
<evidence type="ECO:0000256" key="1">
    <source>
        <dbReference type="ARBA" id="ARBA00022679"/>
    </source>
</evidence>
<protein>
    <submittedName>
        <fullName evidence="3">Uncharacterized protein</fullName>
    </submittedName>
</protein>
<dbReference type="InterPro" id="IPR051504">
    <property type="entry name" value="Plant_metabolite_acyltrans"/>
</dbReference>
<proteinExistence type="predicted"/>
<accession>A0A5C7HE16</accession>
<keyword evidence="1" id="KW-0808">Transferase</keyword>
<sequence length="261" mass="29075">MATKQSIVIKVIEQSQVAPPPGSVSTRTTTTVPLTFFDIPWFRSPPIEWIFFYELPYTTLHFMQTVLPHLKESLSLTLSHFFPFAGKLTCPPLHYHPISLILFTAKVTPFSCRVSSSNDMQVVPTMAIQFIVFPNSGISIGIRLVRGDVPPPENNVLITIVLKRSKIEQLKHWITIQSKKDNQLASSGPVGLSTFVVTYCIERFDQHFIPGTYLGNCLKSNYVSAKRRELMGEDGITVAAIAIRRKICELGKGALVIGKTG</sequence>
<dbReference type="PANTHER" id="PTHR31625">
    <property type="match status" value="1"/>
</dbReference>
<comment type="caution">
    <text evidence="3">The sequence shown here is derived from an EMBL/GenBank/DDBJ whole genome shotgun (WGS) entry which is preliminary data.</text>
</comment>
<dbReference type="Proteomes" id="UP000323000">
    <property type="component" value="Chromosome 9"/>
</dbReference>
<evidence type="ECO:0000256" key="2">
    <source>
        <dbReference type="ARBA" id="ARBA00023315"/>
    </source>
</evidence>
<dbReference type="OrthoDB" id="1862401at2759"/>
<dbReference type="Gene3D" id="3.30.559.10">
    <property type="entry name" value="Chloramphenicol acetyltransferase-like domain"/>
    <property type="match status" value="1"/>
</dbReference>